<dbReference type="GO" id="GO:0008270">
    <property type="term" value="F:zinc ion binding"/>
    <property type="evidence" value="ECO:0007669"/>
    <property type="project" value="UniProtKB-KW"/>
</dbReference>
<evidence type="ECO:0000313" key="4">
    <source>
        <dbReference type="Ensembl" id="ENSLCAP00010026338.1"/>
    </source>
</evidence>
<evidence type="ECO:0000256" key="2">
    <source>
        <dbReference type="SAM" id="MobiDB-lite"/>
    </source>
</evidence>
<feature type="domain" description="C2H2-type" evidence="3">
    <location>
        <begin position="211"/>
        <end position="238"/>
    </location>
</feature>
<protein>
    <recommendedName>
        <fullName evidence="3">C2H2-type domain-containing protein</fullName>
    </recommendedName>
</protein>
<evidence type="ECO:0000259" key="3">
    <source>
        <dbReference type="PROSITE" id="PS50157"/>
    </source>
</evidence>
<keyword evidence="5" id="KW-1185">Reference proteome</keyword>
<dbReference type="STRING" id="8187.ENSLCAP00010026338"/>
<dbReference type="AlphaFoldDB" id="A0A4W6DN39"/>
<keyword evidence="1" id="KW-0479">Metal-binding</keyword>
<dbReference type="GeneTree" id="ENSGT00900000141090"/>
<dbReference type="PROSITE" id="PS50157">
    <property type="entry name" value="ZINC_FINGER_C2H2_2"/>
    <property type="match status" value="1"/>
</dbReference>
<dbReference type="SUPFAM" id="SSF57667">
    <property type="entry name" value="beta-beta-alpha zinc fingers"/>
    <property type="match status" value="1"/>
</dbReference>
<reference evidence="5" key="1">
    <citation type="submission" date="2015-09" db="EMBL/GenBank/DDBJ databases">
        <authorList>
            <person name="Sai Rama Sridatta P."/>
        </authorList>
    </citation>
    <scope>NUCLEOTIDE SEQUENCE [LARGE SCALE GENOMIC DNA]</scope>
</reference>
<reference evidence="4" key="3">
    <citation type="submission" date="2025-09" db="UniProtKB">
        <authorList>
            <consortium name="Ensembl"/>
        </authorList>
    </citation>
    <scope>IDENTIFICATION</scope>
</reference>
<dbReference type="Ensembl" id="ENSLCAT00010026895.1">
    <property type="protein sequence ID" value="ENSLCAP00010026338.1"/>
    <property type="gene ID" value="ENSLCAG00010012309.1"/>
</dbReference>
<dbReference type="Proteomes" id="UP000314980">
    <property type="component" value="Unassembled WGS sequence"/>
</dbReference>
<dbReference type="PROSITE" id="PS00028">
    <property type="entry name" value="ZINC_FINGER_C2H2_1"/>
    <property type="match status" value="1"/>
</dbReference>
<dbReference type="InParanoid" id="A0A4W6DN39"/>
<dbReference type="Gene3D" id="3.30.160.60">
    <property type="entry name" value="Classic Zinc Finger"/>
    <property type="match status" value="1"/>
</dbReference>
<accession>A0A4W6DN39</accession>
<sequence>MADIANLARHLLMTEVLQICESVHKQVEEQKLTVYQRGDVHTVVSSLPTSQDEVKDESYMVTIESDGRAVVTHSGSLAVVSACLAMEQPQVAEAGTFVINVEPDTVSPSEVLKLASAAVAEAAVKKEVEPEEYTPLEEEEPSADEGHADKQEMMSDDPNKRRLRQRSIAEGGYARLHMGSALWRVWQSQRSVQRKLQDQPPAAGSAVEGEHTCSECGMSFQRRYSLIMHTLKHEKARGYKCSVSTGVGQHLRFQYIFTLISFHPLLQL</sequence>
<organism evidence="4 5">
    <name type="scientific">Lates calcarifer</name>
    <name type="common">Barramundi</name>
    <name type="synonym">Holocentrus calcarifer</name>
    <dbReference type="NCBI Taxonomy" id="8187"/>
    <lineage>
        <taxon>Eukaryota</taxon>
        <taxon>Metazoa</taxon>
        <taxon>Chordata</taxon>
        <taxon>Craniata</taxon>
        <taxon>Vertebrata</taxon>
        <taxon>Euteleostomi</taxon>
        <taxon>Actinopterygii</taxon>
        <taxon>Neopterygii</taxon>
        <taxon>Teleostei</taxon>
        <taxon>Neoteleostei</taxon>
        <taxon>Acanthomorphata</taxon>
        <taxon>Carangaria</taxon>
        <taxon>Carangaria incertae sedis</taxon>
        <taxon>Centropomidae</taxon>
        <taxon>Lates</taxon>
    </lineage>
</organism>
<evidence type="ECO:0000256" key="1">
    <source>
        <dbReference type="PROSITE-ProRule" id="PRU00042"/>
    </source>
</evidence>
<feature type="region of interest" description="Disordered" evidence="2">
    <location>
        <begin position="125"/>
        <end position="162"/>
    </location>
</feature>
<proteinExistence type="predicted"/>
<reference evidence="4" key="2">
    <citation type="submission" date="2025-08" db="UniProtKB">
        <authorList>
            <consortium name="Ensembl"/>
        </authorList>
    </citation>
    <scope>IDENTIFICATION</scope>
</reference>
<evidence type="ECO:0000313" key="5">
    <source>
        <dbReference type="Proteomes" id="UP000314980"/>
    </source>
</evidence>
<feature type="compositionally biased region" description="Acidic residues" evidence="2">
    <location>
        <begin position="129"/>
        <end position="143"/>
    </location>
</feature>
<name>A0A4W6DN39_LATCA</name>
<feature type="compositionally biased region" description="Basic and acidic residues" evidence="2">
    <location>
        <begin position="144"/>
        <end position="160"/>
    </location>
</feature>
<dbReference type="InterPro" id="IPR036236">
    <property type="entry name" value="Znf_C2H2_sf"/>
</dbReference>
<dbReference type="InterPro" id="IPR013087">
    <property type="entry name" value="Znf_C2H2_type"/>
</dbReference>
<keyword evidence="1" id="KW-0862">Zinc</keyword>
<keyword evidence="1" id="KW-0863">Zinc-finger</keyword>